<keyword evidence="1" id="KW-1133">Transmembrane helix</keyword>
<name>A0A1F4VZL3_UNCKA</name>
<keyword evidence="1" id="KW-0472">Membrane</keyword>
<feature type="transmembrane region" description="Helical" evidence="1">
    <location>
        <begin position="12"/>
        <end position="33"/>
    </location>
</feature>
<dbReference type="EMBL" id="MEVV01000022">
    <property type="protein sequence ID" value="OGC62604.1"/>
    <property type="molecule type" value="Genomic_DNA"/>
</dbReference>
<dbReference type="AlphaFoldDB" id="A0A1F4VZL3"/>
<evidence type="ECO:0000256" key="1">
    <source>
        <dbReference type="SAM" id="Phobius"/>
    </source>
</evidence>
<sequence>MKLGVLSVKMRTIVIMVLVIFVLLGAFYLGMYYSSVKYSREIALLVTQLDTKAANLVRCAPSPKDQTSTRKVEETLQTYTSKKLGLSFSYLQPKESQGQWVTEEANDTISIYYQHQSGIKTSSKFVQVFYKDAQQSLEAAIKEQLMQNFSAEDCTITTPSMSYNHAIYSPNNEYLVIRVVNQNENHEEFVKQLEKCPNTYTFSWKDNGYFVTDKMHQDRFAYVSLGQDSIFAYPDVSWDMTIRFLD</sequence>
<evidence type="ECO:0000313" key="2">
    <source>
        <dbReference type="EMBL" id="OGC62604.1"/>
    </source>
</evidence>
<organism evidence="2 3">
    <name type="scientific">candidate division WWE3 bacterium RIFOXYB1_FULL_42_27</name>
    <dbReference type="NCBI Taxonomy" id="1802638"/>
    <lineage>
        <taxon>Bacteria</taxon>
        <taxon>Katanobacteria</taxon>
    </lineage>
</organism>
<reference evidence="2 3" key="1">
    <citation type="journal article" date="2016" name="Nat. Commun.">
        <title>Thousands of microbial genomes shed light on interconnected biogeochemical processes in an aquifer system.</title>
        <authorList>
            <person name="Anantharaman K."/>
            <person name="Brown C.T."/>
            <person name="Hug L.A."/>
            <person name="Sharon I."/>
            <person name="Castelle C.J."/>
            <person name="Probst A.J."/>
            <person name="Thomas B.C."/>
            <person name="Singh A."/>
            <person name="Wilkins M.J."/>
            <person name="Karaoz U."/>
            <person name="Brodie E.L."/>
            <person name="Williams K.H."/>
            <person name="Hubbard S.S."/>
            <person name="Banfield J.F."/>
        </authorList>
    </citation>
    <scope>NUCLEOTIDE SEQUENCE [LARGE SCALE GENOMIC DNA]</scope>
</reference>
<keyword evidence="1" id="KW-0812">Transmembrane</keyword>
<dbReference type="Proteomes" id="UP000177955">
    <property type="component" value="Unassembled WGS sequence"/>
</dbReference>
<accession>A0A1F4VZL3</accession>
<gene>
    <name evidence="2" type="ORF">A2399_00745</name>
</gene>
<proteinExistence type="predicted"/>
<evidence type="ECO:0000313" key="3">
    <source>
        <dbReference type="Proteomes" id="UP000177955"/>
    </source>
</evidence>
<protein>
    <submittedName>
        <fullName evidence="2">Uncharacterized protein</fullName>
    </submittedName>
</protein>
<comment type="caution">
    <text evidence="2">The sequence shown here is derived from an EMBL/GenBank/DDBJ whole genome shotgun (WGS) entry which is preliminary data.</text>
</comment>